<feature type="domain" description="AMP-binding enzyme C-terminal" evidence="2">
    <location>
        <begin position="469"/>
        <end position="544"/>
    </location>
</feature>
<dbReference type="NCBIfam" id="NF005714">
    <property type="entry name" value="PRK07529.1"/>
    <property type="match status" value="1"/>
</dbReference>
<dbReference type="PROSITE" id="PS00455">
    <property type="entry name" value="AMP_BINDING"/>
    <property type="match status" value="1"/>
</dbReference>
<dbReference type="InterPro" id="IPR050237">
    <property type="entry name" value="ATP-dep_AMP-bd_enzyme"/>
</dbReference>
<dbReference type="InterPro" id="IPR020845">
    <property type="entry name" value="AMP-binding_CS"/>
</dbReference>
<gene>
    <name evidence="3" type="ORF">FIV46_13305</name>
</gene>
<evidence type="ECO:0000259" key="1">
    <source>
        <dbReference type="Pfam" id="PF00501"/>
    </source>
</evidence>
<dbReference type="InterPro" id="IPR025110">
    <property type="entry name" value="AMP-bd_C"/>
</dbReference>
<dbReference type="OrthoDB" id="9803968at2"/>
<dbReference type="AlphaFoldDB" id="A0A501PFJ3"/>
<dbReference type="PANTHER" id="PTHR43767">
    <property type="entry name" value="LONG-CHAIN-FATTY-ACID--COA LIGASE"/>
    <property type="match status" value="1"/>
</dbReference>
<protein>
    <submittedName>
        <fullName evidence="3">Acyl-CoA synthetase</fullName>
    </submittedName>
</protein>
<dbReference type="GO" id="GO:0016878">
    <property type="term" value="F:acid-thiol ligase activity"/>
    <property type="evidence" value="ECO:0007669"/>
    <property type="project" value="UniProtKB-ARBA"/>
</dbReference>
<reference evidence="4" key="1">
    <citation type="submission" date="2019-06" db="EMBL/GenBank/DDBJ databases">
        <title>The complete genome of Emcibacter congregatus ZYLT.</title>
        <authorList>
            <person name="Zhao Z."/>
        </authorList>
    </citation>
    <scope>NUCLEOTIDE SEQUENCE [LARGE SCALE GENOMIC DNA]</scope>
    <source>
        <strain evidence="4">MCCC 1A06723</strain>
    </source>
</reference>
<dbReference type="Pfam" id="PF00501">
    <property type="entry name" value="AMP-binding"/>
    <property type="match status" value="1"/>
</dbReference>
<evidence type="ECO:0000313" key="3">
    <source>
        <dbReference type="EMBL" id="TPD59200.1"/>
    </source>
</evidence>
<name>A0A501PFJ3_9PROT</name>
<dbReference type="PANTHER" id="PTHR43767:SF1">
    <property type="entry name" value="NONRIBOSOMAL PEPTIDE SYNTHASE PES1 (EUROFUNG)-RELATED"/>
    <property type="match status" value="1"/>
</dbReference>
<feature type="domain" description="AMP-dependent synthetase/ligase" evidence="1">
    <location>
        <begin position="33"/>
        <end position="418"/>
    </location>
</feature>
<dbReference type="Pfam" id="PF13193">
    <property type="entry name" value="AMP-binding_C"/>
    <property type="match status" value="1"/>
</dbReference>
<dbReference type="Gene3D" id="3.30.300.30">
    <property type="match status" value="1"/>
</dbReference>
<evidence type="ECO:0000259" key="2">
    <source>
        <dbReference type="Pfam" id="PF13193"/>
    </source>
</evidence>
<accession>A0A501PFJ3</accession>
<keyword evidence="4" id="KW-1185">Reference proteome</keyword>
<dbReference type="Proteomes" id="UP000319148">
    <property type="component" value="Unassembled WGS sequence"/>
</dbReference>
<dbReference type="InterPro" id="IPR042099">
    <property type="entry name" value="ANL_N_sf"/>
</dbReference>
<dbReference type="EMBL" id="VFIY01000015">
    <property type="protein sequence ID" value="TPD59200.1"/>
    <property type="molecule type" value="Genomic_DNA"/>
</dbReference>
<proteinExistence type="predicted"/>
<sequence length="615" mass="66253">MVQIATLEDIEKIEQVPLSDRLGKIDTSYAVFAHGAREMPTKTALMFVGTAADEEPPIQYSYEDLFSRINQTANFLNDLGMGSSDVVSLIMPNLPETHFFLWGGEAAGIVNPINPFLEVAHIVGITKAAGTKILVAPGPMPGSEMWEKAVQVLQQCPSIEALVQVGGLPQDGEKIIHYNPVVGTYTATSLDSGRVIKPGDTASLFHTGGTTGVPKLARHTHYNEVADALMTSLVGATDQDSVGLCGLPLFHVNAAIVTGLSCFLQQATVLLATPGGYRTPDVIGNFWKLIERYRVTFFSGVPTLYASLLNVPIGACDVSSLRYAICGAAPMPRETIRRFESATGLSILEGYGLTEGTCVSACNPRAGERRAGSVGFRLPYQDMKSVQLDEGGHYLRDSDVNEIGALVIRGPNVFPGYLQEDANAHIWVDGDWLNTGDRGRQDEDGYFWLTGRTKELIIRGGHNIDPAIIENALARHEAVAQVAAVGQPDPYAGELPVAYVVLKPGIGEIKSDLLEFSRQNIAERAAIPKEIYFLENLPLTAVGKPFKPALRLDATKRECIKALAGISGLDTIDVQAHPVHGSMVILSLKPGASGEDREKIGTILGAYAFRYEIIG</sequence>
<dbReference type="InterPro" id="IPR000873">
    <property type="entry name" value="AMP-dep_synth/lig_dom"/>
</dbReference>
<evidence type="ECO:0000313" key="4">
    <source>
        <dbReference type="Proteomes" id="UP000319148"/>
    </source>
</evidence>
<dbReference type="Gene3D" id="3.40.50.12780">
    <property type="entry name" value="N-terminal domain of ligase-like"/>
    <property type="match status" value="1"/>
</dbReference>
<comment type="caution">
    <text evidence="3">The sequence shown here is derived from an EMBL/GenBank/DDBJ whole genome shotgun (WGS) entry which is preliminary data.</text>
</comment>
<organism evidence="3 4">
    <name type="scientific">Emcibacter nanhaiensis</name>
    <dbReference type="NCBI Taxonomy" id="1505037"/>
    <lineage>
        <taxon>Bacteria</taxon>
        <taxon>Pseudomonadati</taxon>
        <taxon>Pseudomonadota</taxon>
        <taxon>Alphaproteobacteria</taxon>
        <taxon>Emcibacterales</taxon>
        <taxon>Emcibacteraceae</taxon>
        <taxon>Emcibacter</taxon>
    </lineage>
</organism>
<dbReference type="SUPFAM" id="SSF56801">
    <property type="entry name" value="Acetyl-CoA synthetase-like"/>
    <property type="match status" value="1"/>
</dbReference>
<dbReference type="InterPro" id="IPR045851">
    <property type="entry name" value="AMP-bd_C_sf"/>
</dbReference>